<dbReference type="Gene3D" id="3.40.50.300">
    <property type="entry name" value="P-loop containing nucleotide triphosphate hydrolases"/>
    <property type="match status" value="1"/>
</dbReference>
<dbReference type="InterPro" id="IPR027417">
    <property type="entry name" value="P-loop_NTPase"/>
</dbReference>
<evidence type="ECO:0008006" key="4">
    <source>
        <dbReference type="Google" id="ProtNLM"/>
    </source>
</evidence>
<accession>A0ABQ6N9W2</accession>
<feature type="region of interest" description="Disordered" evidence="1">
    <location>
        <begin position="1"/>
        <end position="73"/>
    </location>
</feature>
<evidence type="ECO:0000313" key="3">
    <source>
        <dbReference type="Proteomes" id="UP001165060"/>
    </source>
</evidence>
<evidence type="ECO:0000313" key="2">
    <source>
        <dbReference type="EMBL" id="GMI50860.1"/>
    </source>
</evidence>
<comment type="caution">
    <text evidence="2">The sequence shown here is derived from an EMBL/GenBank/DDBJ whole genome shotgun (WGS) entry which is preliminary data.</text>
</comment>
<dbReference type="EMBL" id="BRYB01006520">
    <property type="protein sequence ID" value="GMI50860.1"/>
    <property type="molecule type" value="Genomic_DNA"/>
</dbReference>
<feature type="non-terminal residue" evidence="2">
    <location>
        <position position="147"/>
    </location>
</feature>
<name>A0ABQ6N9W2_9STRA</name>
<dbReference type="Proteomes" id="UP001165060">
    <property type="component" value="Unassembled WGS sequence"/>
</dbReference>
<gene>
    <name evidence="2" type="ORF">TeGR_g13002</name>
</gene>
<organism evidence="2 3">
    <name type="scientific">Tetraparma gracilis</name>
    <dbReference type="NCBI Taxonomy" id="2962635"/>
    <lineage>
        <taxon>Eukaryota</taxon>
        <taxon>Sar</taxon>
        <taxon>Stramenopiles</taxon>
        <taxon>Ochrophyta</taxon>
        <taxon>Bolidophyceae</taxon>
        <taxon>Parmales</taxon>
        <taxon>Triparmaceae</taxon>
        <taxon>Tetraparma</taxon>
    </lineage>
</organism>
<protein>
    <recommendedName>
        <fullName evidence="4">ATP-dependent DNA helicase</fullName>
    </recommendedName>
</protein>
<reference evidence="2 3" key="1">
    <citation type="journal article" date="2023" name="Commun. Biol.">
        <title>Genome analysis of Parmales, the sister group of diatoms, reveals the evolutionary specialization of diatoms from phago-mixotrophs to photoautotrophs.</title>
        <authorList>
            <person name="Ban H."/>
            <person name="Sato S."/>
            <person name="Yoshikawa S."/>
            <person name="Yamada K."/>
            <person name="Nakamura Y."/>
            <person name="Ichinomiya M."/>
            <person name="Sato N."/>
            <person name="Blanc-Mathieu R."/>
            <person name="Endo H."/>
            <person name="Kuwata A."/>
            <person name="Ogata H."/>
        </authorList>
    </citation>
    <scope>NUCLEOTIDE SEQUENCE [LARGE SCALE GENOMIC DNA]</scope>
</reference>
<proteinExistence type="predicted"/>
<feature type="compositionally biased region" description="Low complexity" evidence="1">
    <location>
        <begin position="38"/>
        <end position="55"/>
    </location>
</feature>
<dbReference type="SUPFAM" id="SSF52540">
    <property type="entry name" value="P-loop containing nucleoside triphosphate hydrolases"/>
    <property type="match status" value="1"/>
</dbReference>
<sequence>MASWGAYVGKGMHGRGSSERPKVRSFPGDPTYGKSKGESGSRASSSEPAGRPPASNKQWQNKKEFSSYHPKAQAPAFDPAAFRAALRNDPPRVTASMSAALGFDRSVFESDEDLRQLNGEQRAIVEAVVFGGQSCFFTGPAGTGKSK</sequence>
<keyword evidence="3" id="KW-1185">Reference proteome</keyword>
<evidence type="ECO:0000256" key="1">
    <source>
        <dbReference type="SAM" id="MobiDB-lite"/>
    </source>
</evidence>